<comment type="caution">
    <text evidence="3">The sequence shown here is derived from an EMBL/GenBank/DDBJ whole genome shotgun (WGS) entry which is preliminary data.</text>
</comment>
<evidence type="ECO:0000256" key="1">
    <source>
        <dbReference type="SAM" id="Phobius"/>
    </source>
</evidence>
<protein>
    <submittedName>
        <fullName evidence="3">Membrane protein</fullName>
    </submittedName>
</protein>
<feature type="domain" description="DUF4395" evidence="2">
    <location>
        <begin position="7"/>
        <end position="153"/>
    </location>
</feature>
<proteinExistence type="predicted"/>
<reference evidence="4" key="1">
    <citation type="journal article" date="2019" name="Int. J. Syst. Evol. Microbiol.">
        <title>The Global Catalogue of Microorganisms (GCM) 10K type strain sequencing project: providing services to taxonomists for standard genome sequencing and annotation.</title>
        <authorList>
            <consortium name="The Broad Institute Genomics Platform"/>
            <consortium name="The Broad Institute Genome Sequencing Center for Infectious Disease"/>
            <person name="Wu L."/>
            <person name="Ma J."/>
        </authorList>
    </citation>
    <scope>NUCLEOTIDE SEQUENCE [LARGE SCALE GENOMIC DNA]</scope>
    <source>
        <strain evidence="4">KCTC 19466</strain>
    </source>
</reference>
<dbReference type="RefSeq" id="WP_189348352.1">
    <property type="nucleotide sequence ID" value="NZ_BMXK01000001.1"/>
</dbReference>
<evidence type="ECO:0000259" key="2">
    <source>
        <dbReference type="Pfam" id="PF14340"/>
    </source>
</evidence>
<dbReference type="InterPro" id="IPR025508">
    <property type="entry name" value="DUF4395"/>
</dbReference>
<feature type="transmembrane region" description="Helical" evidence="1">
    <location>
        <begin position="45"/>
        <end position="67"/>
    </location>
</feature>
<keyword evidence="1" id="KW-0472">Membrane</keyword>
<evidence type="ECO:0000313" key="4">
    <source>
        <dbReference type="Proteomes" id="UP000642819"/>
    </source>
</evidence>
<feature type="transmembrane region" description="Helical" evidence="1">
    <location>
        <begin position="101"/>
        <end position="122"/>
    </location>
</feature>
<keyword evidence="1" id="KW-1133">Transmembrane helix</keyword>
<keyword evidence="1" id="KW-0812">Transmembrane</keyword>
<keyword evidence="4" id="KW-1185">Reference proteome</keyword>
<sequence length="166" mass="16783">MTAAGLDPRGPRFGAGITAALLLVAVGLALPTASAVPATVAGRAAQPAFLLAALLTALFLWGALAGVGRHPWGLLFRALVRPRLGPPAELEDPAAPTFAQAVGAFVMILGVVLHLAGVPWGLAGAAAAAFVAAFLNAVFGYCLGCQLYLLLVRSGLVRGGSRPRQP</sequence>
<dbReference type="Pfam" id="PF14340">
    <property type="entry name" value="DUF4395"/>
    <property type="match status" value="1"/>
</dbReference>
<organism evidence="3 4">
    <name type="scientific">Zhihengliuella salsuginis</name>
    <dbReference type="NCBI Taxonomy" id="578222"/>
    <lineage>
        <taxon>Bacteria</taxon>
        <taxon>Bacillati</taxon>
        <taxon>Actinomycetota</taxon>
        <taxon>Actinomycetes</taxon>
        <taxon>Micrococcales</taxon>
        <taxon>Micrococcaceae</taxon>
        <taxon>Zhihengliuella</taxon>
    </lineage>
</organism>
<accession>A0ABQ3GB13</accession>
<feature type="transmembrane region" description="Helical" evidence="1">
    <location>
        <begin position="128"/>
        <end position="152"/>
    </location>
</feature>
<dbReference type="EMBL" id="BMXK01000001">
    <property type="protein sequence ID" value="GHD00239.1"/>
    <property type="molecule type" value="Genomic_DNA"/>
</dbReference>
<dbReference type="Proteomes" id="UP000642819">
    <property type="component" value="Unassembled WGS sequence"/>
</dbReference>
<evidence type="ECO:0000313" key="3">
    <source>
        <dbReference type="EMBL" id="GHD00239.1"/>
    </source>
</evidence>
<gene>
    <name evidence="3" type="ORF">GCM10008096_03270</name>
</gene>
<name>A0ABQ3GB13_9MICC</name>